<organism evidence="1">
    <name type="scientific">Phytophthora nicotianae</name>
    <name type="common">Potato buckeye rot agent</name>
    <name type="synonym">Phytophthora parasitica</name>
    <dbReference type="NCBI Taxonomy" id="4792"/>
    <lineage>
        <taxon>Eukaryota</taxon>
        <taxon>Sar</taxon>
        <taxon>Stramenopiles</taxon>
        <taxon>Oomycota</taxon>
        <taxon>Peronosporomycetes</taxon>
        <taxon>Peronosporales</taxon>
        <taxon>Peronosporaceae</taxon>
        <taxon>Phytophthora</taxon>
    </lineage>
</organism>
<feature type="non-terminal residue" evidence="1">
    <location>
        <position position="1"/>
    </location>
</feature>
<dbReference type="EMBL" id="KI684904">
    <property type="protein sequence ID" value="ETK93564.1"/>
    <property type="molecule type" value="Genomic_DNA"/>
</dbReference>
<accession>W2HEK2</accession>
<proteinExistence type="predicted"/>
<name>W2HEK2_PHYNI</name>
<dbReference type="AlphaFoldDB" id="W2HEK2"/>
<evidence type="ECO:0000313" key="1">
    <source>
        <dbReference type="EMBL" id="ETK93564.1"/>
    </source>
</evidence>
<gene>
    <name evidence="1" type="ORF">L915_03288</name>
</gene>
<sequence>HSTQTLRVKPTVSITNALNVDESDGVEDYSNEMYSIWRDSSEIIESTALHPAVFQCASLPDGKITPILAAFTRYRMIE</sequence>
<reference evidence="1" key="1">
    <citation type="submission" date="2013-11" db="EMBL/GenBank/DDBJ databases">
        <title>The Genome Sequence of Phytophthora parasitica CJ02B3.</title>
        <authorList>
            <consortium name="The Broad Institute Genomics Platform"/>
            <person name="Russ C."/>
            <person name="Tyler B."/>
            <person name="Panabieres F."/>
            <person name="Shan W."/>
            <person name="Tripathy S."/>
            <person name="Grunwald N."/>
            <person name="Machado M."/>
            <person name="Johnson C.S."/>
            <person name="Arredondo F."/>
            <person name="Hong C."/>
            <person name="Coffey M."/>
            <person name="Young S.K."/>
            <person name="Zeng Q."/>
            <person name="Gargeya S."/>
            <person name="Fitzgerald M."/>
            <person name="Abouelleil A."/>
            <person name="Alvarado L."/>
            <person name="Chapman S.B."/>
            <person name="Gainer-Dewar J."/>
            <person name="Goldberg J."/>
            <person name="Griggs A."/>
            <person name="Gujja S."/>
            <person name="Hansen M."/>
            <person name="Howarth C."/>
            <person name="Imamovic A."/>
            <person name="Ireland A."/>
            <person name="Larimer J."/>
            <person name="McCowan C."/>
            <person name="Murphy C."/>
            <person name="Pearson M."/>
            <person name="Poon T.W."/>
            <person name="Priest M."/>
            <person name="Roberts A."/>
            <person name="Saif S."/>
            <person name="Shea T."/>
            <person name="Sykes S."/>
            <person name="Wortman J."/>
            <person name="Nusbaum C."/>
            <person name="Birren B."/>
        </authorList>
    </citation>
    <scope>NUCLEOTIDE SEQUENCE [LARGE SCALE GENOMIC DNA]</scope>
    <source>
        <strain evidence="1">CJ02B3</strain>
    </source>
</reference>
<protein>
    <submittedName>
        <fullName evidence="1">Uncharacterized protein</fullName>
    </submittedName>
</protein>
<dbReference type="Proteomes" id="UP000053236">
    <property type="component" value="Unassembled WGS sequence"/>
</dbReference>
<feature type="non-terminal residue" evidence="1">
    <location>
        <position position="78"/>
    </location>
</feature>